<dbReference type="AlphaFoldDB" id="A0A1G1WWR1"/>
<name>A0A1G1WWR1_9BACT</name>
<dbReference type="PROSITE" id="PS51160">
    <property type="entry name" value="ACYLPHOSPHATASE_3"/>
    <property type="match status" value="1"/>
</dbReference>
<evidence type="ECO:0000256" key="1">
    <source>
        <dbReference type="ARBA" id="ARBA00005614"/>
    </source>
</evidence>
<evidence type="ECO:0000256" key="3">
    <source>
        <dbReference type="ARBA" id="ARBA00047645"/>
    </source>
</evidence>
<comment type="catalytic activity">
    <reaction evidence="3 4">
        <text>an acyl phosphate + H2O = a carboxylate + phosphate + H(+)</text>
        <dbReference type="Rhea" id="RHEA:14965"/>
        <dbReference type="ChEBI" id="CHEBI:15377"/>
        <dbReference type="ChEBI" id="CHEBI:15378"/>
        <dbReference type="ChEBI" id="CHEBI:29067"/>
        <dbReference type="ChEBI" id="CHEBI:43474"/>
        <dbReference type="ChEBI" id="CHEBI:59918"/>
        <dbReference type="EC" id="3.6.1.7"/>
    </reaction>
</comment>
<dbReference type="PANTHER" id="PTHR47268">
    <property type="entry name" value="ACYLPHOSPHATASE"/>
    <property type="match status" value="1"/>
</dbReference>
<keyword evidence="4" id="KW-0378">Hydrolase</keyword>
<dbReference type="Pfam" id="PF00708">
    <property type="entry name" value="Acylphosphatase"/>
    <property type="match status" value="1"/>
</dbReference>
<dbReference type="Proteomes" id="UP000179279">
    <property type="component" value="Unassembled WGS sequence"/>
</dbReference>
<evidence type="ECO:0000313" key="8">
    <source>
        <dbReference type="Proteomes" id="UP000179279"/>
    </source>
</evidence>
<dbReference type="EMBL" id="MHDA01000022">
    <property type="protein sequence ID" value="OGY32145.1"/>
    <property type="molecule type" value="Genomic_DNA"/>
</dbReference>
<comment type="similarity">
    <text evidence="1 5">Belongs to the acylphosphatase family.</text>
</comment>
<gene>
    <name evidence="7" type="ORF">A3A57_02780</name>
</gene>
<feature type="active site" evidence="4">
    <location>
        <position position="42"/>
    </location>
</feature>
<reference evidence="7 8" key="1">
    <citation type="journal article" date="2016" name="Nat. Commun.">
        <title>Thousands of microbial genomes shed light on interconnected biogeochemical processes in an aquifer system.</title>
        <authorList>
            <person name="Anantharaman K."/>
            <person name="Brown C.T."/>
            <person name="Hug L.A."/>
            <person name="Sharon I."/>
            <person name="Castelle C.J."/>
            <person name="Probst A.J."/>
            <person name="Thomas B.C."/>
            <person name="Singh A."/>
            <person name="Wilkins M.J."/>
            <person name="Karaoz U."/>
            <person name="Brodie E.L."/>
            <person name="Williams K.H."/>
            <person name="Hubbard S.S."/>
            <person name="Banfield J.F."/>
        </authorList>
    </citation>
    <scope>NUCLEOTIDE SEQUENCE [LARGE SCALE GENOMIC DNA]</scope>
</reference>
<evidence type="ECO:0000256" key="4">
    <source>
        <dbReference type="PROSITE-ProRule" id="PRU00520"/>
    </source>
</evidence>
<evidence type="ECO:0000256" key="5">
    <source>
        <dbReference type="RuleBase" id="RU004168"/>
    </source>
</evidence>
<feature type="active site" evidence="4">
    <location>
        <position position="24"/>
    </location>
</feature>
<sequence length="95" mass="10763">MVSDKSVKRVHIKIFGDVHGVGFRYNTFQTANAMKLTGWVKNITGGIEILAEGSEETLNKFIEWCKMGPSFANIDDLEVNWEEPTGEFDNFEVAY</sequence>
<dbReference type="PANTHER" id="PTHR47268:SF4">
    <property type="entry name" value="ACYLPHOSPHATASE"/>
    <property type="match status" value="1"/>
</dbReference>
<accession>A0A1G1WWR1</accession>
<dbReference type="EC" id="3.6.1.7" evidence="2 4"/>
<proteinExistence type="inferred from homology"/>
<dbReference type="GO" id="GO:0003998">
    <property type="term" value="F:acylphosphatase activity"/>
    <property type="evidence" value="ECO:0007669"/>
    <property type="project" value="UniProtKB-EC"/>
</dbReference>
<evidence type="ECO:0000313" key="7">
    <source>
        <dbReference type="EMBL" id="OGY32145.1"/>
    </source>
</evidence>
<feature type="domain" description="Acylphosphatase-like" evidence="6">
    <location>
        <begin position="9"/>
        <end position="95"/>
    </location>
</feature>
<dbReference type="InterPro" id="IPR001792">
    <property type="entry name" value="Acylphosphatase-like_dom"/>
</dbReference>
<dbReference type="SUPFAM" id="SSF54975">
    <property type="entry name" value="Acylphosphatase/BLUF domain-like"/>
    <property type="match status" value="1"/>
</dbReference>
<dbReference type="InterPro" id="IPR036046">
    <property type="entry name" value="Acylphosphatase-like_dom_sf"/>
</dbReference>
<evidence type="ECO:0000256" key="2">
    <source>
        <dbReference type="ARBA" id="ARBA00012150"/>
    </source>
</evidence>
<protein>
    <recommendedName>
        <fullName evidence="2 4">acylphosphatase</fullName>
        <ecNumber evidence="2 4">3.6.1.7</ecNumber>
    </recommendedName>
</protein>
<dbReference type="InterPro" id="IPR020456">
    <property type="entry name" value="Acylphosphatase"/>
</dbReference>
<evidence type="ECO:0000259" key="6">
    <source>
        <dbReference type="PROSITE" id="PS51160"/>
    </source>
</evidence>
<organism evidence="7 8">
    <name type="scientific">Candidatus Woykebacteria bacterium RIFCSPLOWO2_01_FULL_41_12</name>
    <dbReference type="NCBI Taxonomy" id="1802604"/>
    <lineage>
        <taxon>Bacteria</taxon>
        <taxon>Candidatus Woykeibacteriota</taxon>
    </lineage>
</organism>
<comment type="caution">
    <text evidence="7">The sequence shown here is derived from an EMBL/GenBank/DDBJ whole genome shotgun (WGS) entry which is preliminary data.</text>
</comment>
<dbReference type="Gene3D" id="3.30.70.100">
    <property type="match status" value="1"/>
</dbReference>